<dbReference type="PANTHER" id="PTHR43409:SF16">
    <property type="entry name" value="SLR0320 PROTEIN"/>
    <property type="match status" value="1"/>
</dbReference>
<evidence type="ECO:0000259" key="7">
    <source>
        <dbReference type="PROSITE" id="PS51918"/>
    </source>
</evidence>
<dbReference type="InterPro" id="IPR006158">
    <property type="entry name" value="Cobalamin-bd"/>
</dbReference>
<dbReference type="SMART" id="SM00729">
    <property type="entry name" value="Elp3"/>
    <property type="match status" value="1"/>
</dbReference>
<dbReference type="SUPFAM" id="SSF102114">
    <property type="entry name" value="Radical SAM enzymes"/>
    <property type="match status" value="1"/>
</dbReference>
<dbReference type="InterPro" id="IPR006638">
    <property type="entry name" value="Elp3/MiaA/NifB-like_rSAM"/>
</dbReference>
<dbReference type="HOGENOM" id="CLU_021572_4_2_7"/>
<dbReference type="RefSeq" id="WP_012176472.1">
    <property type="nucleotide sequence ID" value="NC_009943.1"/>
</dbReference>
<dbReference type="PROSITE" id="PS51332">
    <property type="entry name" value="B12_BINDING"/>
    <property type="match status" value="1"/>
</dbReference>
<feature type="domain" description="B12-binding" evidence="6">
    <location>
        <begin position="1"/>
        <end position="138"/>
    </location>
</feature>
<dbReference type="InterPro" id="IPR023404">
    <property type="entry name" value="rSAM_horseshoe"/>
</dbReference>
<dbReference type="InterPro" id="IPR058240">
    <property type="entry name" value="rSAM_sf"/>
</dbReference>
<dbReference type="InterPro" id="IPR036724">
    <property type="entry name" value="Cobalamin-bd_sf"/>
</dbReference>
<keyword evidence="2" id="KW-0949">S-adenosyl-L-methionine</keyword>
<dbReference type="GO" id="GO:0003824">
    <property type="term" value="F:catalytic activity"/>
    <property type="evidence" value="ECO:0007669"/>
    <property type="project" value="InterPro"/>
</dbReference>
<dbReference type="SFLD" id="SFLDS00029">
    <property type="entry name" value="Radical_SAM"/>
    <property type="match status" value="1"/>
</dbReference>
<evidence type="ECO:0000259" key="6">
    <source>
        <dbReference type="PROSITE" id="PS51332"/>
    </source>
</evidence>
<dbReference type="InterPro" id="IPR034466">
    <property type="entry name" value="Methyltransferase_Class_B"/>
</dbReference>
<evidence type="ECO:0000256" key="2">
    <source>
        <dbReference type="ARBA" id="ARBA00022691"/>
    </source>
</evidence>
<comment type="cofactor">
    <cofactor evidence="1">
        <name>[4Fe-4S] cluster</name>
        <dbReference type="ChEBI" id="CHEBI:49883"/>
    </cofactor>
</comment>
<dbReference type="CDD" id="cd01335">
    <property type="entry name" value="Radical_SAM"/>
    <property type="match status" value="1"/>
</dbReference>
<dbReference type="GO" id="GO:0005829">
    <property type="term" value="C:cytosol"/>
    <property type="evidence" value="ECO:0007669"/>
    <property type="project" value="TreeGrafter"/>
</dbReference>
<keyword evidence="9" id="KW-1185">Reference proteome</keyword>
<evidence type="ECO:0000256" key="4">
    <source>
        <dbReference type="ARBA" id="ARBA00023004"/>
    </source>
</evidence>
<dbReference type="STRING" id="96561.Dole_3058"/>
<organism evidence="8 9">
    <name type="scientific">Desulfosudis oleivorans (strain DSM 6200 / JCM 39069 / Hxd3)</name>
    <name type="common">Desulfococcus oleovorans</name>
    <dbReference type="NCBI Taxonomy" id="96561"/>
    <lineage>
        <taxon>Bacteria</taxon>
        <taxon>Pseudomonadati</taxon>
        <taxon>Thermodesulfobacteriota</taxon>
        <taxon>Desulfobacteria</taxon>
        <taxon>Desulfobacterales</taxon>
        <taxon>Desulfosudaceae</taxon>
        <taxon>Desulfosudis</taxon>
    </lineage>
</organism>
<evidence type="ECO:0000256" key="1">
    <source>
        <dbReference type="ARBA" id="ARBA00001966"/>
    </source>
</evidence>
<dbReference type="SFLD" id="SFLDG01123">
    <property type="entry name" value="methyltransferase_(Class_B)"/>
    <property type="match status" value="1"/>
</dbReference>
<keyword evidence="4" id="KW-0408">Iron</keyword>
<dbReference type="SFLD" id="SFLDG01082">
    <property type="entry name" value="B12-binding_domain_containing"/>
    <property type="match status" value="1"/>
</dbReference>
<dbReference type="EMBL" id="CP000859">
    <property type="protein sequence ID" value="ABW68861.1"/>
    <property type="molecule type" value="Genomic_DNA"/>
</dbReference>
<evidence type="ECO:0000313" key="9">
    <source>
        <dbReference type="Proteomes" id="UP000008561"/>
    </source>
</evidence>
<dbReference type="eggNOG" id="COG1032">
    <property type="taxonomic scope" value="Bacteria"/>
</dbReference>
<name>A8ZZI9_DESOH</name>
<sequence length="529" mass="58495">MKCLLINPFYPISETPSPPLGLAYLAAELERAGEEVLLVDFVVFPYSRAAIEETVKTFAPDFVGITAVTMTFDHAAEIVRDLRAVAPKLLIVMGGPHVSMCARETLDALPELDMVVVGEGDDTVVRIAEELAGDRRWETIDGIVYRDKTGICSTPVREYAVDVKALPLPARHLVPLGRYRALNMPVSMTTSRGCPFKCIFCVGRKMVGAKVRYRDPVSVVDEMEYLKSLSFSQVNIADDLFTASRPHCFGVCDEILRRGMNIQWSSFARVDLVSYDLLKKMREAGCVAVSFGVETANPEILKTIKKGITLEQVEAAVKACADAGVLPHVSFILGLPGETPDTIEETRTFGEKIKAMGASYGFHLLAPFPGTEIRDRAAELGIRILTDDWRDYHANKAIVETEKANAAMMDRVAGQWKDEFDEYLGDVKRKMDENIATEEEAWQLISLENTVINYDLMMKSSLETKGTWSVESAGADTDALLTDLAGRVCDDTDYGVARVTQALKWAMDKGSLACAVENGRVTWGWKDYL</sequence>
<accession>A8ZZI9</accession>
<dbReference type="Pfam" id="PF04055">
    <property type="entry name" value="Radical_SAM"/>
    <property type="match status" value="1"/>
</dbReference>
<keyword evidence="5" id="KW-0411">Iron-sulfur</keyword>
<feature type="domain" description="Radical SAM core" evidence="7">
    <location>
        <begin position="180"/>
        <end position="396"/>
    </location>
</feature>
<dbReference type="InterPro" id="IPR051198">
    <property type="entry name" value="BchE-like"/>
</dbReference>
<dbReference type="AlphaFoldDB" id="A8ZZI9"/>
<dbReference type="OrthoDB" id="9762608at2"/>
<dbReference type="Gene3D" id="3.80.30.20">
    <property type="entry name" value="tm_1862 like domain"/>
    <property type="match status" value="1"/>
</dbReference>
<protein>
    <submittedName>
        <fullName evidence="8">Radical SAM domain protein</fullName>
    </submittedName>
</protein>
<dbReference type="GO" id="GO:0046872">
    <property type="term" value="F:metal ion binding"/>
    <property type="evidence" value="ECO:0007669"/>
    <property type="project" value="UniProtKB-KW"/>
</dbReference>
<evidence type="ECO:0000256" key="5">
    <source>
        <dbReference type="ARBA" id="ARBA00023014"/>
    </source>
</evidence>
<dbReference type="Gene3D" id="3.40.50.280">
    <property type="entry name" value="Cobalamin-binding domain"/>
    <property type="match status" value="1"/>
</dbReference>
<dbReference type="Pfam" id="PF02310">
    <property type="entry name" value="B12-binding"/>
    <property type="match status" value="1"/>
</dbReference>
<dbReference type="GO" id="GO:0031419">
    <property type="term" value="F:cobalamin binding"/>
    <property type="evidence" value="ECO:0007669"/>
    <property type="project" value="InterPro"/>
</dbReference>
<evidence type="ECO:0000256" key="3">
    <source>
        <dbReference type="ARBA" id="ARBA00022723"/>
    </source>
</evidence>
<gene>
    <name evidence="8" type="ordered locus">Dole_3058</name>
</gene>
<evidence type="ECO:0000313" key="8">
    <source>
        <dbReference type="EMBL" id="ABW68861.1"/>
    </source>
</evidence>
<dbReference type="PROSITE" id="PS51918">
    <property type="entry name" value="RADICAL_SAM"/>
    <property type="match status" value="1"/>
</dbReference>
<keyword evidence="3" id="KW-0479">Metal-binding</keyword>
<dbReference type="PANTHER" id="PTHR43409">
    <property type="entry name" value="ANAEROBIC MAGNESIUM-PROTOPORPHYRIN IX MONOMETHYL ESTER CYCLASE-RELATED"/>
    <property type="match status" value="1"/>
</dbReference>
<dbReference type="GO" id="GO:0051539">
    <property type="term" value="F:4 iron, 4 sulfur cluster binding"/>
    <property type="evidence" value="ECO:0007669"/>
    <property type="project" value="UniProtKB-KW"/>
</dbReference>
<dbReference type="InterPro" id="IPR007197">
    <property type="entry name" value="rSAM"/>
</dbReference>
<dbReference type="Proteomes" id="UP000008561">
    <property type="component" value="Chromosome"/>
</dbReference>
<dbReference type="SUPFAM" id="SSF52242">
    <property type="entry name" value="Cobalamin (vitamin B12)-binding domain"/>
    <property type="match status" value="1"/>
</dbReference>
<proteinExistence type="predicted"/>
<reference evidence="8 9" key="1">
    <citation type="submission" date="2007-10" db="EMBL/GenBank/DDBJ databases">
        <title>Complete sequence of Desulfococcus oleovorans Hxd3.</title>
        <authorList>
            <consortium name="US DOE Joint Genome Institute"/>
            <person name="Copeland A."/>
            <person name="Lucas S."/>
            <person name="Lapidus A."/>
            <person name="Barry K."/>
            <person name="Glavina del Rio T."/>
            <person name="Dalin E."/>
            <person name="Tice H."/>
            <person name="Pitluck S."/>
            <person name="Kiss H."/>
            <person name="Brettin T."/>
            <person name="Bruce D."/>
            <person name="Detter J.C."/>
            <person name="Han C."/>
            <person name="Schmutz J."/>
            <person name="Larimer F."/>
            <person name="Land M."/>
            <person name="Hauser L."/>
            <person name="Kyrpides N."/>
            <person name="Kim E."/>
            <person name="Wawrik B."/>
            <person name="Richardson P."/>
        </authorList>
    </citation>
    <scope>NUCLEOTIDE SEQUENCE [LARGE SCALE GENOMIC DNA]</scope>
    <source>
        <strain evidence="9">DSM 6200 / JCM 39069 / Hxd3</strain>
    </source>
</reference>
<dbReference type="KEGG" id="dol:Dole_3058"/>
<dbReference type="CDD" id="cd02068">
    <property type="entry name" value="radical_SAM_B12_BD"/>
    <property type="match status" value="1"/>
</dbReference>